<dbReference type="SMART" id="SM00528">
    <property type="entry name" value="HNS"/>
    <property type="match status" value="1"/>
</dbReference>
<dbReference type="SUPFAM" id="SSF81273">
    <property type="entry name" value="H-NS histone-like proteins"/>
    <property type="match status" value="1"/>
</dbReference>
<keyword evidence="9" id="KW-1185">Reference proteome</keyword>
<dbReference type="RefSeq" id="WP_068610647.1">
    <property type="nucleotide sequence ID" value="NZ_LZDH01000065.1"/>
</dbReference>
<protein>
    <submittedName>
        <fullName evidence="8">Histidine biosynthesis protein HisIE</fullName>
    </submittedName>
</protein>
<evidence type="ECO:0000256" key="6">
    <source>
        <dbReference type="SAM" id="MobiDB-lite"/>
    </source>
</evidence>
<name>A0A1A6DTK9_9BURK</name>
<comment type="caution">
    <text evidence="8">The sequence shown here is derived from an EMBL/GenBank/DDBJ whole genome shotgun (WGS) entry which is preliminary data.</text>
</comment>
<dbReference type="Proteomes" id="UP000091969">
    <property type="component" value="Unassembled WGS sequence"/>
</dbReference>
<evidence type="ECO:0000256" key="3">
    <source>
        <dbReference type="ARBA" id="ARBA00022490"/>
    </source>
</evidence>
<dbReference type="InterPro" id="IPR027444">
    <property type="entry name" value="H-NS_C_dom"/>
</dbReference>
<comment type="subcellular location">
    <subcellularLocation>
        <location evidence="1">Cytoplasm</location>
        <location evidence="1">Nucleoid</location>
    </subcellularLocation>
</comment>
<evidence type="ECO:0000313" key="9">
    <source>
        <dbReference type="Proteomes" id="UP000091969"/>
    </source>
</evidence>
<dbReference type="InterPro" id="IPR037150">
    <property type="entry name" value="H-NS_C_dom_sf"/>
</dbReference>
<proteinExistence type="inferred from homology"/>
<feature type="coiled-coil region" evidence="5">
    <location>
        <begin position="1"/>
        <end position="28"/>
    </location>
</feature>
<comment type="similarity">
    <text evidence="2">Belongs to the histone-like protein H-NS family.</text>
</comment>
<accession>A0A1A6DTK9</accession>
<keyword evidence="3" id="KW-0963">Cytoplasm</keyword>
<evidence type="ECO:0000256" key="1">
    <source>
        <dbReference type="ARBA" id="ARBA00004453"/>
    </source>
</evidence>
<evidence type="ECO:0000259" key="7">
    <source>
        <dbReference type="SMART" id="SM00528"/>
    </source>
</evidence>
<feature type="region of interest" description="Disordered" evidence="6">
    <location>
        <begin position="51"/>
        <end position="81"/>
    </location>
</feature>
<dbReference type="PANTHER" id="PTHR38097:SF2">
    <property type="entry name" value="DNA-BINDING PROTEIN STPA"/>
    <property type="match status" value="1"/>
</dbReference>
<sequence length="103" mass="11127">MATYAELKAQAEALLAQAEQLRKQERAGVIAEIRARMAEYGITAEELATTGTRGGKTKAGRSKAEPKYRGPNGELWSGGPGRKPEWVRNILAAGGNIENFRIA</sequence>
<dbReference type="PANTHER" id="PTHR38097">
    <property type="match status" value="1"/>
</dbReference>
<dbReference type="Gene3D" id="4.10.430.10">
    <property type="entry name" value="Histone-like protein H-NS, C-terminal domain"/>
    <property type="match status" value="1"/>
</dbReference>
<gene>
    <name evidence="8" type="ORF">A9O67_08890</name>
</gene>
<evidence type="ECO:0000313" key="8">
    <source>
        <dbReference type="EMBL" id="OBS30130.1"/>
    </source>
</evidence>
<feature type="domain" description="DNA-binding protein H-NS-like C-terminal" evidence="7">
    <location>
        <begin position="58"/>
        <end position="102"/>
    </location>
</feature>
<reference evidence="8 9" key="1">
    <citation type="submission" date="2016-06" db="EMBL/GenBank/DDBJ databases">
        <title>Genome sequence of Tepidimonas fonticaldi PL17.</title>
        <authorList>
            <person name="Pinnaka A.K."/>
        </authorList>
    </citation>
    <scope>NUCLEOTIDE SEQUENCE [LARGE SCALE GENOMIC DNA]</scope>
    <source>
        <strain evidence="8 9">PL17</strain>
    </source>
</reference>
<dbReference type="AlphaFoldDB" id="A0A1A6DTK9"/>
<keyword evidence="4" id="KW-0238">DNA-binding</keyword>
<dbReference type="GO" id="GO:0003677">
    <property type="term" value="F:DNA binding"/>
    <property type="evidence" value="ECO:0007669"/>
    <property type="project" value="UniProtKB-KW"/>
</dbReference>
<dbReference type="OrthoDB" id="5297879at2"/>
<dbReference type="STRING" id="1101373.A9O67_08890"/>
<dbReference type="Pfam" id="PF00816">
    <property type="entry name" value="Histone_HNS"/>
    <property type="match status" value="1"/>
</dbReference>
<evidence type="ECO:0000256" key="2">
    <source>
        <dbReference type="ARBA" id="ARBA00010610"/>
    </source>
</evidence>
<evidence type="ECO:0000256" key="5">
    <source>
        <dbReference type="SAM" id="Coils"/>
    </source>
</evidence>
<organism evidence="8 9">
    <name type="scientific">Tepidimonas fonticaldi</name>
    <dbReference type="NCBI Taxonomy" id="1101373"/>
    <lineage>
        <taxon>Bacteria</taxon>
        <taxon>Pseudomonadati</taxon>
        <taxon>Pseudomonadota</taxon>
        <taxon>Betaproteobacteria</taxon>
        <taxon>Burkholderiales</taxon>
        <taxon>Tepidimonas</taxon>
    </lineage>
</organism>
<evidence type="ECO:0000256" key="4">
    <source>
        <dbReference type="ARBA" id="ARBA00023125"/>
    </source>
</evidence>
<dbReference type="GO" id="GO:0009295">
    <property type="term" value="C:nucleoid"/>
    <property type="evidence" value="ECO:0007669"/>
    <property type="project" value="UniProtKB-SubCell"/>
</dbReference>
<dbReference type="EMBL" id="LZDH01000065">
    <property type="protein sequence ID" value="OBS30130.1"/>
    <property type="molecule type" value="Genomic_DNA"/>
</dbReference>
<keyword evidence="5" id="KW-0175">Coiled coil</keyword>